<evidence type="ECO:0000256" key="1">
    <source>
        <dbReference type="SAM" id="MobiDB-lite"/>
    </source>
</evidence>
<dbReference type="Proteomes" id="UP000199727">
    <property type="component" value="Unassembled WGS sequence"/>
</dbReference>
<feature type="compositionally biased region" description="Polar residues" evidence="1">
    <location>
        <begin position="82"/>
        <end position="93"/>
    </location>
</feature>
<dbReference type="EMBL" id="AMKT01000101">
    <property type="protein sequence ID" value="OXG10683.1"/>
    <property type="molecule type" value="Genomic_DNA"/>
</dbReference>
<comment type="caution">
    <text evidence="2">The sequence shown here is derived from an EMBL/GenBank/DDBJ whole genome shotgun (WGS) entry which is preliminary data.</text>
</comment>
<evidence type="ECO:0000313" key="2">
    <source>
        <dbReference type="EMBL" id="OXG10683.1"/>
    </source>
</evidence>
<evidence type="ECO:0000313" key="3">
    <source>
        <dbReference type="Proteomes" id="UP000199727"/>
    </source>
</evidence>
<reference evidence="2 3" key="1">
    <citation type="submission" date="2017-06" db="EMBL/GenBank/DDBJ databases">
        <title>Global population genomics of the pathogenic fungus Cryptococcus neoformans var. grubii.</title>
        <authorList>
            <person name="Cuomo C."/>
            <person name="Litvintseva A."/>
            <person name="Chen Y."/>
            <person name="Young S."/>
            <person name="Zeng Q."/>
            <person name="Chapman S."/>
            <person name="Gujja S."/>
            <person name="Saif S."/>
            <person name="Birren B."/>
        </authorList>
    </citation>
    <scope>NUCLEOTIDE SEQUENCE [LARGE SCALE GENOMIC DNA]</scope>
    <source>
        <strain evidence="2 3">Tu259-1</strain>
    </source>
</reference>
<gene>
    <name evidence="2" type="ORF">C361_06716</name>
</gene>
<name>A0A854Q1U6_CRYNE</name>
<feature type="region of interest" description="Disordered" evidence="1">
    <location>
        <begin position="82"/>
        <end position="103"/>
    </location>
</feature>
<organism evidence="2 3">
    <name type="scientific">Cryptococcus neoformans Tu259-1</name>
    <dbReference type="NCBI Taxonomy" id="1230072"/>
    <lineage>
        <taxon>Eukaryota</taxon>
        <taxon>Fungi</taxon>
        <taxon>Dikarya</taxon>
        <taxon>Basidiomycota</taxon>
        <taxon>Agaricomycotina</taxon>
        <taxon>Tremellomycetes</taxon>
        <taxon>Tremellales</taxon>
        <taxon>Cryptococcaceae</taxon>
        <taxon>Cryptococcus</taxon>
        <taxon>Cryptococcus neoformans species complex</taxon>
    </lineage>
</organism>
<protein>
    <submittedName>
        <fullName evidence="2">Uncharacterized protein</fullName>
    </submittedName>
</protein>
<accession>A0A854Q1U6</accession>
<sequence length="370" mass="41045">MYKLIYSPFSVGNDLQKGDISWRLNTRILRENATSQEIQAHFDAFSTLLSEGKSVGLDVADWDRREKFLLSLPRDLQSNLRTGLRGRSTQTEGVPQEGSWRSPQAEIRQAAQHIRQQKSSQGQSGSASFIDATSWGSAPTLFDNNANKPDDAHLWATIALINDITNASPYFILDTCASHHVANIRSALVNLRPTEVINFGLAGIMHQFSSYEEGDLRIPVEDASSLGYDHWDYVMVYAVMVLNKTIPSGVQGRTTWRLLRAVSRTPTRSKAELAIPKARFTRILGQDENITGYIVLFEHDGSVHLLTDVTPASGLDATLGPLDSLYESTVPSVANRTTSSPIATILLKKEKVKDIEEKDIETDKDQNMGN</sequence>
<dbReference type="AlphaFoldDB" id="A0A854Q1U6"/>
<proteinExistence type="predicted"/>